<dbReference type="SMR" id="A2EIZ2"/>
<evidence type="ECO:0000256" key="2">
    <source>
        <dbReference type="ARBA" id="ARBA00022670"/>
    </source>
</evidence>
<feature type="domain" description="PPPDE" evidence="5">
    <location>
        <begin position="2"/>
        <end position="156"/>
    </location>
</feature>
<dbReference type="PANTHER" id="PTHR12378:SF80">
    <property type="entry name" value="IP06716P-RELATED"/>
    <property type="match status" value="1"/>
</dbReference>
<dbReference type="GO" id="GO:0101005">
    <property type="term" value="F:deubiquitinase activity"/>
    <property type="evidence" value="ECO:0000318"/>
    <property type="project" value="GO_Central"/>
</dbReference>
<dbReference type="PANTHER" id="PTHR12378">
    <property type="entry name" value="DESUMOYLATING ISOPEPTIDASE"/>
    <property type="match status" value="1"/>
</dbReference>
<dbReference type="VEuPathDB" id="TrichDB:TVAGG3_0661660"/>
<dbReference type="PROSITE" id="PS51858">
    <property type="entry name" value="PPPDE"/>
    <property type="match status" value="1"/>
</dbReference>
<evidence type="ECO:0000256" key="4">
    <source>
        <dbReference type="SAM" id="MobiDB-lite"/>
    </source>
</evidence>
<sequence length="230" mass="27134">MVKIKVNVYDLTASNRAFRWLKLGVYHSSVVLDDKEEYFYGYFGEKTTGVHLSECLNMIPDYMEGEFYTSYDICDISLSFDECKNIIQSFMNSTEWMSEYYNFMYHNCNDFSHTLCETLVGIENMKNYPYWVLRTQKIAHFVYSISFSPMLFHLLGQIGFGLPFEQKQSAERQHNLDAEIYSNYYTQNEIDSINERTDIKQELLPKHTKTKQAKINSESNLESIEDNSRL</sequence>
<dbReference type="EMBL" id="DS113401">
    <property type="protein sequence ID" value="EAY07382.1"/>
    <property type="molecule type" value="Genomic_DNA"/>
</dbReference>
<evidence type="ECO:0000256" key="3">
    <source>
        <dbReference type="ARBA" id="ARBA00022801"/>
    </source>
</evidence>
<evidence type="ECO:0000256" key="1">
    <source>
        <dbReference type="ARBA" id="ARBA00008140"/>
    </source>
</evidence>
<organism evidence="6 7">
    <name type="scientific">Trichomonas vaginalis (strain ATCC PRA-98 / G3)</name>
    <dbReference type="NCBI Taxonomy" id="412133"/>
    <lineage>
        <taxon>Eukaryota</taxon>
        <taxon>Metamonada</taxon>
        <taxon>Parabasalia</taxon>
        <taxon>Trichomonadida</taxon>
        <taxon>Trichomonadidae</taxon>
        <taxon>Trichomonas</taxon>
    </lineage>
</organism>
<proteinExistence type="inferred from homology"/>
<evidence type="ECO:0000313" key="6">
    <source>
        <dbReference type="EMBL" id="EAY07382.1"/>
    </source>
</evidence>
<dbReference type="STRING" id="5722.A2EIZ2"/>
<dbReference type="Gene3D" id="3.90.1720.30">
    <property type="entry name" value="PPPDE domains"/>
    <property type="match status" value="1"/>
</dbReference>
<dbReference type="InterPro" id="IPR042266">
    <property type="entry name" value="PPPDE_sf"/>
</dbReference>
<protein>
    <recommendedName>
        <fullName evidence="5">PPPDE domain-containing protein</fullName>
    </recommendedName>
</protein>
<dbReference type="RefSeq" id="XP_001319605.1">
    <property type="nucleotide sequence ID" value="XM_001319570.1"/>
</dbReference>
<reference evidence="6" key="2">
    <citation type="journal article" date="2007" name="Science">
        <title>Draft genome sequence of the sexually transmitted pathogen Trichomonas vaginalis.</title>
        <authorList>
            <person name="Carlton J.M."/>
            <person name="Hirt R.P."/>
            <person name="Silva J.C."/>
            <person name="Delcher A.L."/>
            <person name="Schatz M."/>
            <person name="Zhao Q."/>
            <person name="Wortman J.R."/>
            <person name="Bidwell S.L."/>
            <person name="Alsmark U.C.M."/>
            <person name="Besteiro S."/>
            <person name="Sicheritz-Ponten T."/>
            <person name="Noel C.J."/>
            <person name="Dacks J.B."/>
            <person name="Foster P.G."/>
            <person name="Simillion C."/>
            <person name="Van de Peer Y."/>
            <person name="Miranda-Saavedra D."/>
            <person name="Barton G.J."/>
            <person name="Westrop G.D."/>
            <person name="Mueller S."/>
            <person name="Dessi D."/>
            <person name="Fiori P.L."/>
            <person name="Ren Q."/>
            <person name="Paulsen I."/>
            <person name="Zhang H."/>
            <person name="Bastida-Corcuera F.D."/>
            <person name="Simoes-Barbosa A."/>
            <person name="Brown M.T."/>
            <person name="Hayes R.D."/>
            <person name="Mukherjee M."/>
            <person name="Okumura C.Y."/>
            <person name="Schneider R."/>
            <person name="Smith A.J."/>
            <person name="Vanacova S."/>
            <person name="Villalvazo M."/>
            <person name="Haas B.J."/>
            <person name="Pertea M."/>
            <person name="Feldblyum T.V."/>
            <person name="Utterback T.R."/>
            <person name="Shu C.L."/>
            <person name="Osoegawa K."/>
            <person name="de Jong P.J."/>
            <person name="Hrdy I."/>
            <person name="Horvathova L."/>
            <person name="Zubacova Z."/>
            <person name="Dolezal P."/>
            <person name="Malik S.B."/>
            <person name="Logsdon J.M. Jr."/>
            <person name="Henze K."/>
            <person name="Gupta A."/>
            <person name="Wang C.C."/>
            <person name="Dunne R.L."/>
            <person name="Upcroft J.A."/>
            <person name="Upcroft P."/>
            <person name="White O."/>
            <person name="Salzberg S.L."/>
            <person name="Tang P."/>
            <person name="Chiu C.-H."/>
            <person name="Lee Y.-S."/>
            <person name="Embley T.M."/>
            <person name="Coombs G.H."/>
            <person name="Mottram J.C."/>
            <person name="Tachezy J."/>
            <person name="Fraser-Liggett C.M."/>
            <person name="Johnson P.J."/>
        </authorList>
    </citation>
    <scope>NUCLEOTIDE SEQUENCE [LARGE SCALE GENOMIC DNA]</scope>
    <source>
        <strain evidence="6">G3</strain>
    </source>
</reference>
<name>A2EIZ2_TRIV3</name>
<comment type="similarity">
    <text evidence="1">Belongs to the DeSI family.</text>
</comment>
<feature type="region of interest" description="Disordered" evidence="4">
    <location>
        <begin position="205"/>
        <end position="230"/>
    </location>
</feature>
<dbReference type="GO" id="GO:0006508">
    <property type="term" value="P:proteolysis"/>
    <property type="evidence" value="ECO:0007669"/>
    <property type="project" value="UniProtKB-KW"/>
</dbReference>
<dbReference type="Pfam" id="PF05903">
    <property type="entry name" value="Peptidase_C97"/>
    <property type="match status" value="1"/>
</dbReference>
<accession>A2EIZ2</accession>
<gene>
    <name evidence="6" type="ORF">TVAG_204890</name>
</gene>
<dbReference type="InParanoid" id="A2EIZ2"/>
<keyword evidence="7" id="KW-1185">Reference proteome</keyword>
<dbReference type="FunCoup" id="A2EIZ2">
    <property type="interactions" value="64"/>
</dbReference>
<evidence type="ECO:0000259" key="5">
    <source>
        <dbReference type="PROSITE" id="PS51858"/>
    </source>
</evidence>
<keyword evidence="2" id="KW-0645">Protease</keyword>
<keyword evidence="3" id="KW-0378">Hydrolase</keyword>
<dbReference type="AlphaFoldDB" id="A2EIZ2"/>
<dbReference type="SMART" id="SM01179">
    <property type="entry name" value="DUF862"/>
    <property type="match status" value="1"/>
</dbReference>
<dbReference type="OrthoDB" id="412286at2759"/>
<reference evidence="6" key="1">
    <citation type="submission" date="2006-10" db="EMBL/GenBank/DDBJ databases">
        <authorList>
            <person name="Amadeo P."/>
            <person name="Zhao Q."/>
            <person name="Wortman J."/>
            <person name="Fraser-Liggett C."/>
            <person name="Carlton J."/>
        </authorList>
    </citation>
    <scope>NUCLEOTIDE SEQUENCE</scope>
    <source>
        <strain evidence="6">G3</strain>
    </source>
</reference>
<feature type="compositionally biased region" description="Polar residues" evidence="4">
    <location>
        <begin position="213"/>
        <end position="222"/>
    </location>
</feature>
<dbReference type="KEGG" id="tva:4765272"/>
<dbReference type="VEuPathDB" id="TrichDB:TVAG_204890"/>
<dbReference type="Proteomes" id="UP000001542">
    <property type="component" value="Unassembled WGS sequence"/>
</dbReference>
<evidence type="ECO:0000313" key="7">
    <source>
        <dbReference type="Proteomes" id="UP000001542"/>
    </source>
</evidence>
<dbReference type="InterPro" id="IPR008580">
    <property type="entry name" value="PPPDE_dom"/>
</dbReference>